<dbReference type="Pfam" id="PF21858">
    <property type="entry name" value="DUF6914"/>
    <property type="match status" value="1"/>
</dbReference>
<organism evidence="2 3">
    <name type="scientific">Phialemonium thermophilum</name>
    <dbReference type="NCBI Taxonomy" id="223376"/>
    <lineage>
        <taxon>Eukaryota</taxon>
        <taxon>Fungi</taxon>
        <taxon>Dikarya</taxon>
        <taxon>Ascomycota</taxon>
        <taxon>Pezizomycotina</taxon>
        <taxon>Sordariomycetes</taxon>
        <taxon>Sordariomycetidae</taxon>
        <taxon>Cephalothecales</taxon>
        <taxon>Cephalothecaceae</taxon>
        <taxon>Phialemonium</taxon>
    </lineage>
</organism>
<keyword evidence="3" id="KW-1185">Reference proteome</keyword>
<evidence type="ECO:0000313" key="3">
    <source>
        <dbReference type="Proteomes" id="UP001586593"/>
    </source>
</evidence>
<dbReference type="InterPro" id="IPR054208">
    <property type="entry name" value="DUF6914"/>
</dbReference>
<dbReference type="EMBL" id="JAZHXJ010000065">
    <property type="protein sequence ID" value="KAL1877372.1"/>
    <property type="molecule type" value="Genomic_DNA"/>
</dbReference>
<reference evidence="2 3" key="1">
    <citation type="journal article" date="2024" name="Commun. Biol.">
        <title>Comparative genomic analysis of thermophilic fungi reveals convergent evolutionary adaptations and gene losses.</title>
        <authorList>
            <person name="Steindorff A.S."/>
            <person name="Aguilar-Pontes M.V."/>
            <person name="Robinson A.J."/>
            <person name="Andreopoulos B."/>
            <person name="LaButti K."/>
            <person name="Kuo A."/>
            <person name="Mondo S."/>
            <person name="Riley R."/>
            <person name="Otillar R."/>
            <person name="Haridas S."/>
            <person name="Lipzen A."/>
            <person name="Grimwood J."/>
            <person name="Schmutz J."/>
            <person name="Clum A."/>
            <person name="Reid I.D."/>
            <person name="Moisan M.C."/>
            <person name="Butler G."/>
            <person name="Nguyen T.T.M."/>
            <person name="Dewar K."/>
            <person name="Conant G."/>
            <person name="Drula E."/>
            <person name="Henrissat B."/>
            <person name="Hansel C."/>
            <person name="Singer S."/>
            <person name="Hutchinson M.I."/>
            <person name="de Vries R.P."/>
            <person name="Natvig D.O."/>
            <person name="Powell A.J."/>
            <person name="Tsang A."/>
            <person name="Grigoriev I.V."/>
        </authorList>
    </citation>
    <scope>NUCLEOTIDE SEQUENCE [LARGE SCALE GENOMIC DNA]</scope>
    <source>
        <strain evidence="2 3">ATCC 24622</strain>
    </source>
</reference>
<name>A0ABR3XP62_9PEZI</name>
<gene>
    <name evidence="2" type="ORF">VTK73DRAFT_8667</name>
</gene>
<feature type="region of interest" description="Disordered" evidence="1">
    <location>
        <begin position="162"/>
        <end position="184"/>
    </location>
</feature>
<protein>
    <submittedName>
        <fullName evidence="2">Uncharacterized protein</fullName>
    </submittedName>
</protein>
<evidence type="ECO:0000313" key="2">
    <source>
        <dbReference type="EMBL" id="KAL1877372.1"/>
    </source>
</evidence>
<evidence type="ECO:0000256" key="1">
    <source>
        <dbReference type="SAM" id="MobiDB-lite"/>
    </source>
</evidence>
<comment type="caution">
    <text evidence="2">The sequence shown here is derived from an EMBL/GenBank/DDBJ whole genome shotgun (WGS) entry which is preliminary data.</text>
</comment>
<proteinExistence type="predicted"/>
<sequence>MTSVHNTLKKVHHRRKPRLYVALFPTGITDNEELSSYDWSFLIGPKDENKPHVPGMQLRIRKVAQLWVLEELVVDDVRNTGSLAVRVLIAKIRDKSRLVQLIKDVHRVQDDDTWNTRSWIADVLNAMATTGGVVGRSVLNWPLVDARARQYVADKIAAGRYAGPQDPTAPRPTWDLIDDKEIAP</sequence>
<accession>A0ABR3XP62</accession>
<dbReference type="Proteomes" id="UP001586593">
    <property type="component" value="Unassembled WGS sequence"/>
</dbReference>